<protein>
    <submittedName>
        <fullName evidence="2">Uncharacterized protein</fullName>
    </submittedName>
</protein>
<dbReference type="AlphaFoldDB" id="A0A9W9Z5N8"/>
<dbReference type="EMBL" id="MU826826">
    <property type="protein sequence ID" value="KAJ7375487.1"/>
    <property type="molecule type" value="Genomic_DNA"/>
</dbReference>
<evidence type="ECO:0000256" key="1">
    <source>
        <dbReference type="SAM" id="MobiDB-lite"/>
    </source>
</evidence>
<organism evidence="2 3">
    <name type="scientific">Desmophyllum pertusum</name>
    <dbReference type="NCBI Taxonomy" id="174260"/>
    <lineage>
        <taxon>Eukaryota</taxon>
        <taxon>Metazoa</taxon>
        <taxon>Cnidaria</taxon>
        <taxon>Anthozoa</taxon>
        <taxon>Hexacorallia</taxon>
        <taxon>Scleractinia</taxon>
        <taxon>Caryophylliina</taxon>
        <taxon>Caryophylliidae</taxon>
        <taxon>Desmophyllum</taxon>
    </lineage>
</organism>
<comment type="caution">
    <text evidence="2">The sequence shown here is derived from an EMBL/GenBank/DDBJ whole genome shotgun (WGS) entry which is preliminary data.</text>
</comment>
<feature type="compositionally biased region" description="Polar residues" evidence="1">
    <location>
        <begin position="118"/>
        <end position="129"/>
    </location>
</feature>
<dbReference type="Proteomes" id="UP001163046">
    <property type="component" value="Unassembled WGS sequence"/>
</dbReference>
<evidence type="ECO:0000313" key="2">
    <source>
        <dbReference type="EMBL" id="KAJ7375487.1"/>
    </source>
</evidence>
<accession>A0A9W9Z5N8</accession>
<gene>
    <name evidence="2" type="ORF">OS493_002261</name>
</gene>
<reference evidence="2" key="1">
    <citation type="submission" date="2023-01" db="EMBL/GenBank/DDBJ databases">
        <title>Genome assembly of the deep-sea coral Lophelia pertusa.</title>
        <authorList>
            <person name="Herrera S."/>
            <person name="Cordes E."/>
        </authorList>
    </citation>
    <scope>NUCLEOTIDE SEQUENCE</scope>
    <source>
        <strain evidence="2">USNM1676648</strain>
        <tissue evidence="2">Polyp</tissue>
    </source>
</reference>
<feature type="compositionally biased region" description="Polar residues" evidence="1">
    <location>
        <begin position="136"/>
        <end position="153"/>
    </location>
</feature>
<keyword evidence="3" id="KW-1185">Reference proteome</keyword>
<name>A0A9W9Z5N8_9CNID</name>
<feature type="region of interest" description="Disordered" evidence="1">
    <location>
        <begin position="114"/>
        <end position="160"/>
    </location>
</feature>
<evidence type="ECO:0000313" key="3">
    <source>
        <dbReference type="Proteomes" id="UP001163046"/>
    </source>
</evidence>
<feature type="compositionally biased region" description="Basic and acidic residues" evidence="1">
    <location>
        <begin position="11"/>
        <end position="29"/>
    </location>
</feature>
<sequence>MLEAQLANVSVEDRSMEEKSEVENLKENLRLKQETMQQLNKENEDLKERLSTVESTDLKQLLEESYKKLQQLSEELTAKDEQLAKLQPVQSELEQSQEKAKELEQQVSFLKHQLASAEDNSLSESSQMENLKEEPQNQTRNGTATQQGQRGSANQGGGHK</sequence>
<proteinExistence type="predicted"/>
<feature type="region of interest" description="Disordered" evidence="1">
    <location>
        <begin position="1"/>
        <end position="29"/>
    </location>
</feature>